<accession>A0A1E5XV34</accession>
<reference evidence="9 10" key="1">
    <citation type="journal article" date="2015" name="Genome Announc.">
        <title>Genome Assemblies of Three Soil-Associated Devosia species: D. insulae, D. limi, and D. soli.</title>
        <authorList>
            <person name="Hassan Y.I."/>
            <person name="Lepp D."/>
            <person name="Zhou T."/>
        </authorList>
    </citation>
    <scope>NUCLEOTIDE SEQUENCE [LARGE SCALE GENOMIC DNA]</scope>
    <source>
        <strain evidence="9 10">DS-56</strain>
    </source>
</reference>
<keyword evidence="2" id="KW-1003">Cell membrane</keyword>
<evidence type="ECO:0000313" key="10">
    <source>
        <dbReference type="Proteomes" id="UP000095463"/>
    </source>
</evidence>
<evidence type="ECO:0000256" key="1">
    <source>
        <dbReference type="ARBA" id="ARBA00004141"/>
    </source>
</evidence>
<feature type="transmembrane region" description="Helical" evidence="7">
    <location>
        <begin position="221"/>
        <end position="240"/>
    </location>
</feature>
<feature type="transmembrane region" description="Helical" evidence="7">
    <location>
        <begin position="52"/>
        <end position="78"/>
    </location>
</feature>
<feature type="transmembrane region" description="Helical" evidence="7">
    <location>
        <begin position="194"/>
        <end position="215"/>
    </location>
</feature>
<keyword evidence="6 7" id="KW-0472">Membrane</keyword>
<dbReference type="RefSeq" id="WP_069908391.1">
    <property type="nucleotide sequence ID" value="NZ_LAJE02000072.1"/>
</dbReference>
<feature type="transmembrane region" description="Helical" evidence="7">
    <location>
        <begin position="84"/>
        <end position="103"/>
    </location>
</feature>
<keyword evidence="3" id="KW-0997">Cell inner membrane</keyword>
<feature type="transmembrane region" description="Helical" evidence="7">
    <location>
        <begin position="115"/>
        <end position="133"/>
    </location>
</feature>
<dbReference type="Pfam" id="PF01694">
    <property type="entry name" value="Rhomboid"/>
    <property type="match status" value="1"/>
</dbReference>
<dbReference type="GO" id="GO:0004252">
    <property type="term" value="F:serine-type endopeptidase activity"/>
    <property type="evidence" value="ECO:0007669"/>
    <property type="project" value="InterPro"/>
</dbReference>
<evidence type="ECO:0000256" key="7">
    <source>
        <dbReference type="SAM" id="Phobius"/>
    </source>
</evidence>
<proteinExistence type="predicted"/>
<dbReference type="EMBL" id="LAJE02000072">
    <property type="protein sequence ID" value="OEO32435.1"/>
    <property type="molecule type" value="Genomic_DNA"/>
</dbReference>
<evidence type="ECO:0000256" key="4">
    <source>
        <dbReference type="ARBA" id="ARBA00022692"/>
    </source>
</evidence>
<feature type="domain" description="Peptidase S54 rhomboid" evidence="8">
    <location>
        <begin position="77"/>
        <end position="240"/>
    </location>
</feature>
<dbReference type="InterPro" id="IPR035952">
    <property type="entry name" value="Rhomboid-like_sf"/>
</dbReference>
<name>A0A1E5XV34_9HYPH</name>
<dbReference type="PANTHER" id="PTHR43066:SF26">
    <property type="entry name" value="RHOMBOID PROTEASE GLPG"/>
    <property type="match status" value="1"/>
</dbReference>
<evidence type="ECO:0000256" key="2">
    <source>
        <dbReference type="ARBA" id="ARBA00022475"/>
    </source>
</evidence>
<evidence type="ECO:0000256" key="5">
    <source>
        <dbReference type="ARBA" id="ARBA00022989"/>
    </source>
</evidence>
<dbReference type="Proteomes" id="UP000095463">
    <property type="component" value="Unassembled WGS sequence"/>
</dbReference>
<feature type="transmembrane region" description="Helical" evidence="7">
    <location>
        <begin position="139"/>
        <end position="161"/>
    </location>
</feature>
<evidence type="ECO:0000256" key="3">
    <source>
        <dbReference type="ARBA" id="ARBA00022519"/>
    </source>
</evidence>
<feature type="transmembrane region" description="Helical" evidence="7">
    <location>
        <begin position="20"/>
        <end position="40"/>
    </location>
</feature>
<comment type="caution">
    <text evidence="9">The sequence shown here is derived from an EMBL/GenBank/DDBJ whole genome shotgun (WGS) entry which is preliminary data.</text>
</comment>
<evidence type="ECO:0000256" key="6">
    <source>
        <dbReference type="ARBA" id="ARBA00023136"/>
    </source>
</evidence>
<dbReference type="Gene3D" id="1.20.1540.10">
    <property type="entry name" value="Rhomboid-like"/>
    <property type="match status" value="1"/>
</dbReference>
<dbReference type="SUPFAM" id="SSF144091">
    <property type="entry name" value="Rhomboid-like"/>
    <property type="match status" value="1"/>
</dbReference>
<dbReference type="GO" id="GO:0016020">
    <property type="term" value="C:membrane"/>
    <property type="evidence" value="ECO:0007669"/>
    <property type="project" value="UniProtKB-SubCell"/>
</dbReference>
<sequence>MSDERNHQQNQASDGRQPAILLPGVVTALLGLMLAVHLARAFVLNEQGDLQLIYWLAFIPARGIAGAGFDGGWIPLLWTPFTHAFLHAGWEHLLINCAWLAIFGTPVARRYGPRATVILFLASAAVGAAAFAATTLPSVQVLIGASGGVAGLTGAACRFMFQPVIVGRDLETGTEQVLGRRMASIAELMRNQRAAFFIVVWLVLNAAVPFLPMLIGQSIGIAWQAHLGGFLAGLFLTPLFERRPAASEEESK</sequence>
<gene>
    <name evidence="9" type="ORF">VW23_011475</name>
</gene>
<organism evidence="9 10">
    <name type="scientific">Devosia insulae DS-56</name>
    <dbReference type="NCBI Taxonomy" id="1116389"/>
    <lineage>
        <taxon>Bacteria</taxon>
        <taxon>Pseudomonadati</taxon>
        <taxon>Pseudomonadota</taxon>
        <taxon>Alphaproteobacteria</taxon>
        <taxon>Hyphomicrobiales</taxon>
        <taxon>Devosiaceae</taxon>
        <taxon>Devosia</taxon>
    </lineage>
</organism>
<keyword evidence="10" id="KW-1185">Reference proteome</keyword>
<dbReference type="InterPro" id="IPR022764">
    <property type="entry name" value="Peptidase_S54_rhomboid_dom"/>
</dbReference>
<dbReference type="AlphaFoldDB" id="A0A1E5XV34"/>
<keyword evidence="4 7" id="KW-0812">Transmembrane</keyword>
<keyword evidence="5 7" id="KW-1133">Transmembrane helix</keyword>
<protein>
    <recommendedName>
        <fullName evidence="8">Peptidase S54 rhomboid domain-containing protein</fullName>
    </recommendedName>
</protein>
<dbReference type="OrthoDB" id="9797190at2"/>
<evidence type="ECO:0000313" key="9">
    <source>
        <dbReference type="EMBL" id="OEO32435.1"/>
    </source>
</evidence>
<dbReference type="PANTHER" id="PTHR43066">
    <property type="entry name" value="RHOMBOID-RELATED PROTEIN"/>
    <property type="match status" value="1"/>
</dbReference>
<comment type="subcellular location">
    <subcellularLocation>
        <location evidence="1">Membrane</location>
        <topology evidence="1">Multi-pass membrane protein</topology>
    </subcellularLocation>
</comment>
<evidence type="ECO:0000259" key="8">
    <source>
        <dbReference type="Pfam" id="PF01694"/>
    </source>
</evidence>